<dbReference type="Pfam" id="PF13692">
    <property type="entry name" value="Glyco_trans_1_4"/>
    <property type="match status" value="1"/>
</dbReference>
<dbReference type="SUPFAM" id="SSF53756">
    <property type="entry name" value="UDP-Glycosyltransferase/glycogen phosphorylase"/>
    <property type="match status" value="1"/>
</dbReference>
<dbReference type="PANTHER" id="PTHR12526">
    <property type="entry name" value="GLYCOSYLTRANSFERASE"/>
    <property type="match status" value="1"/>
</dbReference>
<keyword evidence="2" id="KW-0808">Transferase</keyword>
<dbReference type="PANTHER" id="PTHR12526:SF637">
    <property type="entry name" value="GLYCOSYLTRANSFERASE EPSF-RELATED"/>
    <property type="match status" value="1"/>
</dbReference>
<protein>
    <submittedName>
        <fullName evidence="2">Glycosyltransferase</fullName>
        <ecNumber evidence="2">2.4.-.-</ecNumber>
    </submittedName>
</protein>
<keyword evidence="2" id="KW-0328">Glycosyltransferase</keyword>
<evidence type="ECO:0000313" key="3">
    <source>
        <dbReference type="Proteomes" id="UP001181258"/>
    </source>
</evidence>
<accession>A0A412NDT9</accession>
<reference evidence="2" key="2">
    <citation type="submission" date="2023-10" db="EMBL/GenBank/DDBJ databases">
        <title>Genome of potential pathogenic bacteria in Crohn's disease.</title>
        <authorList>
            <person name="Rodriguez-Palacios A."/>
        </authorList>
    </citation>
    <scope>NUCLEOTIDE SEQUENCE</scope>
    <source>
        <strain evidence="2">CavFT-hAR107</strain>
    </source>
</reference>
<dbReference type="GO" id="GO:0016757">
    <property type="term" value="F:glycosyltransferase activity"/>
    <property type="evidence" value="ECO:0007669"/>
    <property type="project" value="UniProtKB-KW"/>
</dbReference>
<dbReference type="EMBL" id="JAWDHD010000008">
    <property type="protein sequence ID" value="MDU0248438.1"/>
    <property type="molecule type" value="Genomic_DNA"/>
</dbReference>
<dbReference type="EC" id="2.4.-.-" evidence="2"/>
<name>A0A412NDT9_PHOVU</name>
<gene>
    <name evidence="1" type="ORF">L0N01_15345</name>
    <name evidence="2" type="ORF">RVY68_07000</name>
</gene>
<dbReference type="RefSeq" id="WP_117874034.1">
    <property type="nucleotide sequence ID" value="NZ_BAABZK010000002.1"/>
</dbReference>
<comment type="caution">
    <text evidence="2">The sequence shown here is derived from an EMBL/GenBank/DDBJ whole genome shotgun (WGS) entry which is preliminary data.</text>
</comment>
<dbReference type="EMBL" id="JAKNGO010000038">
    <property type="protein sequence ID" value="MCG4689981.1"/>
    <property type="molecule type" value="Genomic_DNA"/>
</dbReference>
<reference evidence="1" key="1">
    <citation type="submission" date="2022-01" db="EMBL/GenBank/DDBJ databases">
        <title>Collection of gut derived symbiotic bacterial strains cultured from healthy donors.</title>
        <authorList>
            <person name="Lin H."/>
            <person name="Kohout C."/>
            <person name="Waligurski E."/>
            <person name="Pamer E.G."/>
        </authorList>
    </citation>
    <scope>NUCLEOTIDE SEQUENCE</scope>
    <source>
        <strain evidence="1">DFI.6.72</strain>
    </source>
</reference>
<dbReference type="Proteomes" id="UP001200843">
    <property type="component" value="Unassembled WGS sequence"/>
</dbReference>
<dbReference type="Proteomes" id="UP001181258">
    <property type="component" value="Unassembled WGS sequence"/>
</dbReference>
<organism evidence="2 3">
    <name type="scientific">Phocaeicola vulgatus</name>
    <name type="common">Bacteroides vulgatus</name>
    <dbReference type="NCBI Taxonomy" id="821"/>
    <lineage>
        <taxon>Bacteria</taxon>
        <taxon>Pseudomonadati</taxon>
        <taxon>Bacteroidota</taxon>
        <taxon>Bacteroidia</taxon>
        <taxon>Bacteroidales</taxon>
        <taxon>Bacteroidaceae</taxon>
        <taxon>Phocaeicola</taxon>
    </lineage>
</organism>
<evidence type="ECO:0000313" key="2">
    <source>
        <dbReference type="EMBL" id="MDU0248438.1"/>
    </source>
</evidence>
<evidence type="ECO:0000313" key="1">
    <source>
        <dbReference type="EMBL" id="MCG4689981.1"/>
    </source>
</evidence>
<proteinExistence type="predicted"/>
<sequence>MKIVHINATDSRGGAAIAAFRHCEAMREAGLDAEMLVLVHEKKSVPYVHSIIANGKWAKIKSVLINQIMRFLLMPFHPWAVFSFPFLSVSVAKHPLIKEADLIYIHWVAGSMLSTREIERVLKLGKPVRWYMHDMNPVTGGCHHAMDCEQYKTECKNCPFLRTHPLGLDLAFRQFKVRMKRWSVYANLEAYTPSAWLGKCVMESALWKNHKVTVFPNVFDLKKFHPGNRQAAREFLGVGKEHKLVLFGAAGVDDEYKGWRYMREALNQLSSASYEALIFGEENSHVKEDLKISCRFTGFLHDEYSLILVYNAADVFVSASLADNYPNVIMEAMACGLPCVGFNVGGVPEQIRHKENGYLAELKDSGSLAEGIRYVCESSVEEYQNMQKKAFDFVRDVASYERYK</sequence>
<dbReference type="AlphaFoldDB" id="A0A412NDT9"/>
<dbReference type="Gene3D" id="3.40.50.2000">
    <property type="entry name" value="Glycogen Phosphorylase B"/>
    <property type="match status" value="1"/>
</dbReference>